<dbReference type="Gene3D" id="3.30.950.10">
    <property type="entry name" value="Methyltransferase, Cobalt-precorrin-4 Transmethylase, Domain 2"/>
    <property type="match status" value="1"/>
</dbReference>
<dbReference type="FunFam" id="3.30.950.10:FF:000002">
    <property type="entry name" value="Ribosomal RNA small subunit methyltransferase I"/>
    <property type="match status" value="1"/>
</dbReference>
<dbReference type="InterPro" id="IPR000878">
    <property type="entry name" value="4pyrrol_Mease"/>
</dbReference>
<dbReference type="Pfam" id="PF00590">
    <property type="entry name" value="TP_methylase"/>
    <property type="match status" value="1"/>
</dbReference>
<gene>
    <name evidence="6 9" type="primary">rsmI</name>
    <name evidence="9" type="ORF">Pla8534_35590</name>
</gene>
<dbReference type="InterPro" id="IPR053910">
    <property type="entry name" value="RsmI_HTH"/>
</dbReference>
<feature type="domain" description="Tetrapyrrole methylase" evidence="7">
    <location>
        <begin position="9"/>
        <end position="209"/>
    </location>
</feature>
<keyword evidence="4 6" id="KW-0808">Transferase</keyword>
<dbReference type="RefSeq" id="WP_145054444.1">
    <property type="nucleotide sequence ID" value="NZ_CP036433.1"/>
</dbReference>
<accession>A0A518DV75</accession>
<dbReference type="EC" id="2.1.1.198" evidence="6"/>
<dbReference type="NCBIfam" id="TIGR00096">
    <property type="entry name" value="16S rRNA (cytidine(1402)-2'-O)-methyltransferase"/>
    <property type="match status" value="1"/>
</dbReference>
<dbReference type="CDD" id="cd11648">
    <property type="entry name" value="RsmI"/>
    <property type="match status" value="1"/>
</dbReference>
<comment type="similarity">
    <text evidence="6">Belongs to the methyltransferase superfamily. RsmI family.</text>
</comment>
<sequence>MTDPAPGILSIVATPIGDPDDLSPRALDRLQRADLIAAEDTRIARTLLKHWGVEDARLVSYYDHNEQMRTPGLVARMVAGERIALVSDAGTPLINDPGYRVVAAAIEAGLEIETVAGPCAAIAALTVSGLPCDRFLFCGYAPRASSQRRALLDQLATVDASLIFYEGPHRIIDLLNDMAEVLGDRLAALARNLTKHDQRVARGPVSEIAAALAEEGRIRGEMTLVVDRPRLEASGETSPAVDRAIRLLLAEGLPARRVRDLVCEIFDGKRRDIYQRVLELDRE</sequence>
<keyword evidence="2 6" id="KW-0698">rRNA processing</keyword>
<protein>
    <recommendedName>
        <fullName evidence="6">Ribosomal RNA small subunit methyltransferase I</fullName>
        <ecNumber evidence="6">2.1.1.198</ecNumber>
    </recommendedName>
    <alternativeName>
        <fullName evidence="6">16S rRNA 2'-O-ribose C1402 methyltransferase</fullName>
    </alternativeName>
    <alternativeName>
        <fullName evidence="6">rRNA (cytidine-2'-O-)-methyltransferase RsmI</fullName>
    </alternativeName>
</protein>
<dbReference type="InterPro" id="IPR014777">
    <property type="entry name" value="4pyrrole_Mease_sub1"/>
</dbReference>
<name>A0A518DV75_9BACT</name>
<dbReference type="KEGG" id="lcre:Pla8534_35590"/>
<dbReference type="EMBL" id="CP036433">
    <property type="protein sequence ID" value="QDU95742.1"/>
    <property type="molecule type" value="Genomic_DNA"/>
</dbReference>
<dbReference type="OrthoDB" id="9809084at2"/>
<evidence type="ECO:0000313" key="9">
    <source>
        <dbReference type="EMBL" id="QDU95742.1"/>
    </source>
</evidence>
<keyword evidence="5 6" id="KW-0949">S-adenosyl-L-methionine</keyword>
<proteinExistence type="inferred from homology"/>
<evidence type="ECO:0000313" key="10">
    <source>
        <dbReference type="Proteomes" id="UP000317648"/>
    </source>
</evidence>
<dbReference type="PANTHER" id="PTHR46111:SF1">
    <property type="entry name" value="RIBOSOMAL RNA SMALL SUBUNIT METHYLTRANSFERASE I"/>
    <property type="match status" value="1"/>
</dbReference>
<dbReference type="InterPro" id="IPR018063">
    <property type="entry name" value="SAM_MeTrfase_RsmI_CS"/>
</dbReference>
<evidence type="ECO:0000256" key="6">
    <source>
        <dbReference type="HAMAP-Rule" id="MF_01877"/>
    </source>
</evidence>
<dbReference type="PIRSF" id="PIRSF005917">
    <property type="entry name" value="MTase_YraL"/>
    <property type="match status" value="1"/>
</dbReference>
<organism evidence="9 10">
    <name type="scientific">Lignipirellula cremea</name>
    <dbReference type="NCBI Taxonomy" id="2528010"/>
    <lineage>
        <taxon>Bacteria</taxon>
        <taxon>Pseudomonadati</taxon>
        <taxon>Planctomycetota</taxon>
        <taxon>Planctomycetia</taxon>
        <taxon>Pirellulales</taxon>
        <taxon>Pirellulaceae</taxon>
        <taxon>Lignipirellula</taxon>
    </lineage>
</organism>
<dbReference type="Proteomes" id="UP000317648">
    <property type="component" value="Chromosome"/>
</dbReference>
<dbReference type="GO" id="GO:0070677">
    <property type="term" value="F:rRNA (cytosine-2'-O-)-methyltransferase activity"/>
    <property type="evidence" value="ECO:0007669"/>
    <property type="project" value="UniProtKB-UniRule"/>
</dbReference>
<evidence type="ECO:0000256" key="4">
    <source>
        <dbReference type="ARBA" id="ARBA00022679"/>
    </source>
</evidence>
<dbReference type="InterPro" id="IPR014776">
    <property type="entry name" value="4pyrrole_Mease_sub2"/>
</dbReference>
<keyword evidence="1 6" id="KW-0963">Cytoplasm</keyword>
<dbReference type="FunFam" id="3.40.1010.10:FF:000007">
    <property type="entry name" value="Ribosomal RNA small subunit methyltransferase I"/>
    <property type="match status" value="1"/>
</dbReference>
<dbReference type="Gene3D" id="3.40.1010.10">
    <property type="entry name" value="Cobalt-precorrin-4 Transmethylase, Domain 1"/>
    <property type="match status" value="1"/>
</dbReference>
<dbReference type="InterPro" id="IPR035996">
    <property type="entry name" value="4pyrrol_Methylase_sf"/>
</dbReference>
<feature type="domain" description="RsmI HTH" evidence="8">
    <location>
        <begin position="237"/>
        <end position="280"/>
    </location>
</feature>
<dbReference type="GO" id="GO:0005737">
    <property type="term" value="C:cytoplasm"/>
    <property type="evidence" value="ECO:0007669"/>
    <property type="project" value="UniProtKB-SubCell"/>
</dbReference>
<keyword evidence="10" id="KW-1185">Reference proteome</keyword>
<evidence type="ECO:0000259" key="7">
    <source>
        <dbReference type="Pfam" id="PF00590"/>
    </source>
</evidence>
<dbReference type="InterPro" id="IPR008189">
    <property type="entry name" value="rRNA_ssu_MeTfrase_I"/>
</dbReference>
<comment type="catalytic activity">
    <reaction evidence="6">
        <text>cytidine(1402) in 16S rRNA + S-adenosyl-L-methionine = 2'-O-methylcytidine(1402) in 16S rRNA + S-adenosyl-L-homocysteine + H(+)</text>
        <dbReference type="Rhea" id="RHEA:42924"/>
        <dbReference type="Rhea" id="RHEA-COMP:10285"/>
        <dbReference type="Rhea" id="RHEA-COMP:10286"/>
        <dbReference type="ChEBI" id="CHEBI:15378"/>
        <dbReference type="ChEBI" id="CHEBI:57856"/>
        <dbReference type="ChEBI" id="CHEBI:59789"/>
        <dbReference type="ChEBI" id="CHEBI:74495"/>
        <dbReference type="ChEBI" id="CHEBI:82748"/>
        <dbReference type="EC" id="2.1.1.198"/>
    </reaction>
</comment>
<dbReference type="PROSITE" id="PS01296">
    <property type="entry name" value="RSMI"/>
    <property type="match status" value="1"/>
</dbReference>
<evidence type="ECO:0000259" key="8">
    <source>
        <dbReference type="Pfam" id="PF23016"/>
    </source>
</evidence>
<dbReference type="SUPFAM" id="SSF53790">
    <property type="entry name" value="Tetrapyrrole methylase"/>
    <property type="match status" value="1"/>
</dbReference>
<reference evidence="9 10" key="1">
    <citation type="submission" date="2019-02" db="EMBL/GenBank/DDBJ databases">
        <title>Deep-cultivation of Planctomycetes and their phenomic and genomic characterization uncovers novel biology.</title>
        <authorList>
            <person name="Wiegand S."/>
            <person name="Jogler M."/>
            <person name="Boedeker C."/>
            <person name="Pinto D."/>
            <person name="Vollmers J."/>
            <person name="Rivas-Marin E."/>
            <person name="Kohn T."/>
            <person name="Peeters S.H."/>
            <person name="Heuer A."/>
            <person name="Rast P."/>
            <person name="Oberbeckmann S."/>
            <person name="Bunk B."/>
            <person name="Jeske O."/>
            <person name="Meyerdierks A."/>
            <person name="Storesund J.E."/>
            <person name="Kallscheuer N."/>
            <person name="Luecker S."/>
            <person name="Lage O.M."/>
            <person name="Pohl T."/>
            <person name="Merkel B.J."/>
            <person name="Hornburger P."/>
            <person name="Mueller R.-W."/>
            <person name="Bruemmer F."/>
            <person name="Labrenz M."/>
            <person name="Spormann A.M."/>
            <person name="Op den Camp H."/>
            <person name="Overmann J."/>
            <person name="Amann R."/>
            <person name="Jetten M.S.M."/>
            <person name="Mascher T."/>
            <person name="Medema M.H."/>
            <person name="Devos D.P."/>
            <person name="Kaster A.-K."/>
            <person name="Ovreas L."/>
            <person name="Rohde M."/>
            <person name="Galperin M.Y."/>
            <person name="Jogler C."/>
        </authorList>
    </citation>
    <scope>NUCLEOTIDE SEQUENCE [LARGE SCALE GENOMIC DNA]</scope>
    <source>
        <strain evidence="9 10">Pla85_3_4</strain>
    </source>
</reference>
<dbReference type="PANTHER" id="PTHR46111">
    <property type="entry name" value="RIBOSOMAL RNA SMALL SUBUNIT METHYLTRANSFERASE I"/>
    <property type="match status" value="1"/>
</dbReference>
<dbReference type="Pfam" id="PF23016">
    <property type="entry name" value="RsmI_C"/>
    <property type="match status" value="1"/>
</dbReference>
<comment type="subcellular location">
    <subcellularLocation>
        <location evidence="6">Cytoplasm</location>
    </subcellularLocation>
</comment>
<evidence type="ECO:0000256" key="5">
    <source>
        <dbReference type="ARBA" id="ARBA00022691"/>
    </source>
</evidence>
<comment type="function">
    <text evidence="6">Catalyzes the 2'-O-methylation of the ribose of cytidine 1402 (C1402) in 16S rRNA.</text>
</comment>
<dbReference type="AlphaFoldDB" id="A0A518DV75"/>
<evidence type="ECO:0000256" key="1">
    <source>
        <dbReference type="ARBA" id="ARBA00022490"/>
    </source>
</evidence>
<evidence type="ECO:0000256" key="3">
    <source>
        <dbReference type="ARBA" id="ARBA00022603"/>
    </source>
</evidence>
<dbReference type="HAMAP" id="MF_01877">
    <property type="entry name" value="16SrRNA_methyltr_I"/>
    <property type="match status" value="1"/>
</dbReference>
<keyword evidence="3 6" id="KW-0489">Methyltransferase</keyword>
<evidence type="ECO:0000256" key="2">
    <source>
        <dbReference type="ARBA" id="ARBA00022552"/>
    </source>
</evidence>